<dbReference type="AlphaFoldDB" id="A0AAN7R861"/>
<name>A0AAN7R861_TRANT</name>
<dbReference type="Gene3D" id="3.40.50.1110">
    <property type="entry name" value="SGNH hydrolase"/>
    <property type="match status" value="1"/>
</dbReference>
<evidence type="ECO:0000313" key="3">
    <source>
        <dbReference type="EMBL" id="KAK4790906.1"/>
    </source>
</evidence>
<organism evidence="3 4">
    <name type="scientific">Trapa natans</name>
    <name type="common">Water chestnut</name>
    <dbReference type="NCBI Taxonomy" id="22666"/>
    <lineage>
        <taxon>Eukaryota</taxon>
        <taxon>Viridiplantae</taxon>
        <taxon>Streptophyta</taxon>
        <taxon>Embryophyta</taxon>
        <taxon>Tracheophyta</taxon>
        <taxon>Spermatophyta</taxon>
        <taxon>Magnoliopsida</taxon>
        <taxon>eudicotyledons</taxon>
        <taxon>Gunneridae</taxon>
        <taxon>Pentapetalae</taxon>
        <taxon>rosids</taxon>
        <taxon>malvids</taxon>
        <taxon>Myrtales</taxon>
        <taxon>Lythraceae</taxon>
        <taxon>Trapa</taxon>
    </lineage>
</organism>
<gene>
    <name evidence="3" type="ORF">SAY86_031319</name>
</gene>
<dbReference type="InterPro" id="IPR050592">
    <property type="entry name" value="GDSL_lipolytic_enzyme"/>
</dbReference>
<sequence length="397" mass="43174">MLSENHSSLPTAQSGSQSLSPFSSSSHRAMESPYLNRPSHPTASMFSASALILLISATATLDGALPTSAKVPAVFVFGDSMVDPGNNNDLDTIAKCNFPPYGRDFPGATPTGRFSNGKVPSDMLAEAFGVKELLPAYLDPELQIQDLLTGVSYASGAAGYDPQTAEDVKVLSLSDQLDLFNESVARIKAEVGEERAASIVSESFYAVCIGSNDIINTFFLLQLSNQEKGNISSYTDLMAEYASSFIQELYGLGGRRIALFGIGPIGCVPSQRTLRGGFQRDCFDQENEAAVIFNTKLYSLADSLSSQLPGSKIVYMDVFYSFFPLIQDPSQYGFEVATRGCCGTGNIEASYLCNNLDDILTCVDDEKYVFWDSFHPTEKAYRIAMDQILTDNMNKFF</sequence>
<dbReference type="EMBL" id="JAXQNO010000009">
    <property type="protein sequence ID" value="KAK4790906.1"/>
    <property type="molecule type" value="Genomic_DNA"/>
</dbReference>
<protein>
    <recommendedName>
        <fullName evidence="5">GDSL esterase/lipase EXL3</fullName>
    </recommendedName>
</protein>
<dbReference type="InterPro" id="IPR035669">
    <property type="entry name" value="SGNH_plant_lipase-like"/>
</dbReference>
<evidence type="ECO:0000313" key="4">
    <source>
        <dbReference type="Proteomes" id="UP001346149"/>
    </source>
</evidence>
<feature type="compositionally biased region" description="Low complexity" evidence="2">
    <location>
        <begin position="14"/>
        <end position="26"/>
    </location>
</feature>
<proteinExistence type="inferred from homology"/>
<dbReference type="InterPro" id="IPR036514">
    <property type="entry name" value="SGNH_hydro_sf"/>
</dbReference>
<dbReference type="PANTHER" id="PTHR45642:SF135">
    <property type="entry name" value="GDSL ESTERASE_LIPASE EXL2"/>
    <property type="match status" value="1"/>
</dbReference>
<evidence type="ECO:0008006" key="5">
    <source>
        <dbReference type="Google" id="ProtNLM"/>
    </source>
</evidence>
<dbReference type="Pfam" id="PF00657">
    <property type="entry name" value="Lipase_GDSL"/>
    <property type="match status" value="1"/>
</dbReference>
<dbReference type="InterPro" id="IPR001087">
    <property type="entry name" value="GDSL"/>
</dbReference>
<dbReference type="GO" id="GO:0005576">
    <property type="term" value="C:extracellular region"/>
    <property type="evidence" value="ECO:0007669"/>
    <property type="project" value="TreeGrafter"/>
</dbReference>
<dbReference type="CDD" id="cd01837">
    <property type="entry name" value="SGNH_plant_lipase_like"/>
    <property type="match status" value="1"/>
</dbReference>
<evidence type="ECO:0000256" key="1">
    <source>
        <dbReference type="ARBA" id="ARBA00008668"/>
    </source>
</evidence>
<dbReference type="FunFam" id="3.40.50.1110:FF:000003">
    <property type="entry name" value="GDSL esterase/lipase APG"/>
    <property type="match status" value="1"/>
</dbReference>
<dbReference type="Proteomes" id="UP001346149">
    <property type="component" value="Unassembled WGS sequence"/>
</dbReference>
<comment type="similarity">
    <text evidence="1">Belongs to the 'GDSL' lipolytic enzyme family.</text>
</comment>
<feature type="compositionally biased region" description="Polar residues" evidence="2">
    <location>
        <begin position="1"/>
        <end position="13"/>
    </location>
</feature>
<evidence type="ECO:0000256" key="2">
    <source>
        <dbReference type="SAM" id="MobiDB-lite"/>
    </source>
</evidence>
<dbReference type="GO" id="GO:0016788">
    <property type="term" value="F:hydrolase activity, acting on ester bonds"/>
    <property type="evidence" value="ECO:0007669"/>
    <property type="project" value="InterPro"/>
</dbReference>
<feature type="region of interest" description="Disordered" evidence="2">
    <location>
        <begin position="1"/>
        <end position="36"/>
    </location>
</feature>
<reference evidence="3 4" key="1">
    <citation type="journal article" date="2023" name="Hortic Res">
        <title>Pangenome of water caltrop reveals structural variations and asymmetric subgenome divergence after allopolyploidization.</title>
        <authorList>
            <person name="Zhang X."/>
            <person name="Chen Y."/>
            <person name="Wang L."/>
            <person name="Yuan Y."/>
            <person name="Fang M."/>
            <person name="Shi L."/>
            <person name="Lu R."/>
            <person name="Comes H.P."/>
            <person name="Ma Y."/>
            <person name="Chen Y."/>
            <person name="Huang G."/>
            <person name="Zhou Y."/>
            <person name="Zheng Z."/>
            <person name="Qiu Y."/>
        </authorList>
    </citation>
    <scope>NUCLEOTIDE SEQUENCE [LARGE SCALE GENOMIC DNA]</scope>
    <source>
        <strain evidence="3">F231</strain>
    </source>
</reference>
<comment type="caution">
    <text evidence="3">The sequence shown here is derived from an EMBL/GenBank/DDBJ whole genome shotgun (WGS) entry which is preliminary data.</text>
</comment>
<keyword evidence="4" id="KW-1185">Reference proteome</keyword>
<accession>A0AAN7R861</accession>
<dbReference type="PANTHER" id="PTHR45642">
    <property type="entry name" value="GDSL ESTERASE/LIPASE EXL3"/>
    <property type="match status" value="1"/>
</dbReference>